<feature type="transmembrane region" description="Helical" evidence="5">
    <location>
        <begin position="467"/>
        <end position="487"/>
    </location>
</feature>
<feature type="transmembrane region" description="Helical" evidence="5">
    <location>
        <begin position="431"/>
        <end position="455"/>
    </location>
</feature>
<evidence type="ECO:0000256" key="1">
    <source>
        <dbReference type="ARBA" id="ARBA00004141"/>
    </source>
</evidence>
<feature type="transmembrane region" description="Helical" evidence="5">
    <location>
        <begin position="176"/>
        <end position="198"/>
    </location>
</feature>
<accession>A0A2S8GJ50</accession>
<gene>
    <name evidence="6" type="ORF">C5Y93_18705</name>
</gene>
<dbReference type="GO" id="GO:0016020">
    <property type="term" value="C:membrane"/>
    <property type="evidence" value="ECO:0007669"/>
    <property type="project" value="UniProtKB-SubCell"/>
</dbReference>
<keyword evidence="3 5" id="KW-1133">Transmembrane helix</keyword>
<dbReference type="Pfam" id="PF01566">
    <property type="entry name" value="Nramp"/>
    <property type="match status" value="1"/>
</dbReference>
<evidence type="ECO:0000256" key="4">
    <source>
        <dbReference type="ARBA" id="ARBA00023136"/>
    </source>
</evidence>
<keyword evidence="2 5" id="KW-0812">Transmembrane</keyword>
<feature type="transmembrane region" description="Helical" evidence="5">
    <location>
        <begin position="493"/>
        <end position="514"/>
    </location>
</feature>
<organism evidence="6 7">
    <name type="scientific">Blastopirellula marina</name>
    <dbReference type="NCBI Taxonomy" id="124"/>
    <lineage>
        <taxon>Bacteria</taxon>
        <taxon>Pseudomonadati</taxon>
        <taxon>Planctomycetota</taxon>
        <taxon>Planctomycetia</taxon>
        <taxon>Pirellulales</taxon>
        <taxon>Pirellulaceae</taxon>
        <taxon>Blastopirellula</taxon>
    </lineage>
</organism>
<feature type="transmembrane region" description="Helical" evidence="5">
    <location>
        <begin position="65"/>
        <end position="87"/>
    </location>
</feature>
<feature type="transmembrane region" description="Helical" evidence="5">
    <location>
        <begin position="569"/>
        <end position="590"/>
    </location>
</feature>
<proteinExistence type="predicted"/>
<feature type="transmembrane region" description="Helical" evidence="5">
    <location>
        <begin position="107"/>
        <end position="127"/>
    </location>
</feature>
<dbReference type="RefSeq" id="WP_105336973.1">
    <property type="nucleotide sequence ID" value="NZ_PUHZ01000019.1"/>
</dbReference>
<evidence type="ECO:0000256" key="3">
    <source>
        <dbReference type="ARBA" id="ARBA00022989"/>
    </source>
</evidence>
<evidence type="ECO:0000313" key="6">
    <source>
        <dbReference type="EMBL" id="PQO44446.1"/>
    </source>
</evidence>
<dbReference type="OrthoDB" id="236847at2"/>
<dbReference type="EMBL" id="PUHZ01000019">
    <property type="protein sequence ID" value="PQO44446.1"/>
    <property type="molecule type" value="Genomic_DNA"/>
</dbReference>
<evidence type="ECO:0000256" key="5">
    <source>
        <dbReference type="SAM" id="Phobius"/>
    </source>
</evidence>
<feature type="transmembrane region" description="Helical" evidence="5">
    <location>
        <begin position="147"/>
        <end position="164"/>
    </location>
</feature>
<evidence type="ECO:0008006" key="8">
    <source>
        <dbReference type="Google" id="ProtNLM"/>
    </source>
</evidence>
<feature type="transmembrane region" description="Helical" evidence="5">
    <location>
        <begin position="535"/>
        <end position="557"/>
    </location>
</feature>
<evidence type="ECO:0000313" key="7">
    <source>
        <dbReference type="Proteomes" id="UP000237819"/>
    </source>
</evidence>
<feature type="transmembrane region" description="Helical" evidence="5">
    <location>
        <begin position="295"/>
        <end position="315"/>
    </location>
</feature>
<dbReference type="InterPro" id="IPR001046">
    <property type="entry name" value="NRAMP_fam"/>
</dbReference>
<comment type="subcellular location">
    <subcellularLocation>
        <location evidence="1">Membrane</location>
        <topology evidence="1">Multi-pass membrane protein</topology>
    </subcellularLocation>
</comment>
<sequence>MSDTVTKVESDREILEEAQGKGAGATLGAWVRLSGPGWIQSAITLGGGSLSGAVFLGILGGFNLLWLQLMAIVMGVVMLSAISYVTLSTGKRPFREINSHINPVLGWGWVLATVAANMIFLMPQFGLCYSVLNKNMGLFEDTMSSKIIVSVVLFFAGGAMVLLNMKPGLPSKIFDILLKAIIAVIVLCFFGVVIKLAMSGSFSWAEVFAGFVPDLSGWSTPTGNLDEVAAQVENEQYRTFWVDKIVADQRAAMIGAAATAVGINMTFMMPYSMLARGWDKTFRGLARFDLSTGMAIPYVLVTSCVVIAAASAFHADPGEAFLSDDPAEMATSPIYGGAEKILAARVLMDKEDPLEIPAIYTQDATDEEGKVDQSKMIGLLLAPGKKYEPLLERIAQLPEPEKVLAASLVKRDESVLSRSLEPLLGPFLSTWIFGLGVFGMGFSTIVILMMINGYAFSEMANVRPNGAIHVIGCALAGISGASWFFVWDGPAKTWLSILASSFAGMFLPIAYVTFFMMMNSTRILGKDKPTGASWVVWNLLMIVSVAGAIAATCVAIYDKVTNPGLPIPLKYTVLTIVIGYLILVVGGFFFRTPYSAEPATEETAESSS</sequence>
<reference evidence="6 7" key="1">
    <citation type="submission" date="2018-02" db="EMBL/GenBank/DDBJ databases">
        <title>Comparative genomes isolates from brazilian mangrove.</title>
        <authorList>
            <person name="Araujo J.E."/>
            <person name="Taketani R.G."/>
            <person name="Silva M.C.P."/>
            <person name="Loureco M.V."/>
            <person name="Andreote F.D."/>
        </authorList>
    </citation>
    <scope>NUCLEOTIDE SEQUENCE [LARGE SCALE GENOMIC DNA]</scope>
    <source>
        <strain evidence="6 7">Nap-Phe MGV</strain>
    </source>
</reference>
<name>A0A2S8GJ50_9BACT</name>
<evidence type="ECO:0000256" key="2">
    <source>
        <dbReference type="ARBA" id="ARBA00022692"/>
    </source>
</evidence>
<feature type="transmembrane region" description="Helical" evidence="5">
    <location>
        <begin position="251"/>
        <end position="274"/>
    </location>
</feature>
<dbReference type="AlphaFoldDB" id="A0A2S8GJ50"/>
<dbReference type="GO" id="GO:0046873">
    <property type="term" value="F:metal ion transmembrane transporter activity"/>
    <property type="evidence" value="ECO:0007669"/>
    <property type="project" value="InterPro"/>
</dbReference>
<keyword evidence="4 5" id="KW-0472">Membrane</keyword>
<protein>
    <recommendedName>
        <fullName evidence="8">Natural resistance-associated macrophage protein</fullName>
    </recommendedName>
</protein>
<comment type="caution">
    <text evidence="6">The sequence shown here is derived from an EMBL/GenBank/DDBJ whole genome shotgun (WGS) entry which is preliminary data.</text>
</comment>
<dbReference type="Proteomes" id="UP000237819">
    <property type="component" value="Unassembled WGS sequence"/>
</dbReference>
<feature type="transmembrane region" description="Helical" evidence="5">
    <location>
        <begin position="38"/>
        <end position="59"/>
    </location>
</feature>